<protein>
    <submittedName>
        <fullName evidence="2">Uncharacterized protein</fullName>
    </submittedName>
</protein>
<comment type="caution">
    <text evidence="2">The sequence shown here is derived from an EMBL/GenBank/DDBJ whole genome shotgun (WGS) entry which is preliminary data.</text>
</comment>
<dbReference type="Proteomes" id="UP000620559">
    <property type="component" value="Unassembled WGS sequence"/>
</dbReference>
<evidence type="ECO:0000313" key="3">
    <source>
        <dbReference type="Proteomes" id="UP000620559"/>
    </source>
</evidence>
<evidence type="ECO:0000313" key="2">
    <source>
        <dbReference type="EMBL" id="MBE9214720.1"/>
    </source>
</evidence>
<name>A0A8J7JVL9_9CYAN</name>
<gene>
    <name evidence="2" type="ORF">IQ247_18950</name>
</gene>
<keyword evidence="1" id="KW-1133">Transmembrane helix</keyword>
<dbReference type="EMBL" id="JADEWL010000069">
    <property type="protein sequence ID" value="MBE9214720.1"/>
    <property type="molecule type" value="Genomic_DNA"/>
</dbReference>
<feature type="transmembrane region" description="Helical" evidence="1">
    <location>
        <begin position="9"/>
        <end position="27"/>
    </location>
</feature>
<accession>A0A8J7JVL9</accession>
<reference evidence="2" key="1">
    <citation type="submission" date="2020-10" db="EMBL/GenBank/DDBJ databases">
        <authorList>
            <person name="Castelo-Branco R."/>
            <person name="Eusebio N."/>
            <person name="Adriana R."/>
            <person name="Vieira A."/>
            <person name="Brugerolle De Fraissinette N."/>
            <person name="Rezende De Castro R."/>
            <person name="Schneider M.P."/>
            <person name="Vasconcelos V."/>
            <person name="Leao P.N."/>
        </authorList>
    </citation>
    <scope>NUCLEOTIDE SEQUENCE</scope>
    <source>
        <strain evidence="2">LEGE 06105</strain>
    </source>
</reference>
<keyword evidence="1" id="KW-0472">Membrane</keyword>
<proteinExistence type="predicted"/>
<keyword evidence="3" id="KW-1185">Reference proteome</keyword>
<sequence>MLLAILRKFTYILFLFSLIGILGFSYVSKKSPVTACYEWGFSSPAEKYYVYPEKIVVEPWRGQHHVYAIFQIPGGYLNDKLLQVEIPGKGTYCGILSYGGTVTTDGVYAKPGYYLMKGMLNTRIAIALILQGKQQELQQLDNWKLGYTKIEEKASE</sequence>
<organism evidence="2 3">
    <name type="scientific">Plectonema cf. radiosum LEGE 06105</name>
    <dbReference type="NCBI Taxonomy" id="945769"/>
    <lineage>
        <taxon>Bacteria</taxon>
        <taxon>Bacillati</taxon>
        <taxon>Cyanobacteriota</taxon>
        <taxon>Cyanophyceae</taxon>
        <taxon>Oscillatoriophycideae</taxon>
        <taxon>Oscillatoriales</taxon>
        <taxon>Microcoleaceae</taxon>
        <taxon>Plectonema</taxon>
    </lineage>
</organism>
<evidence type="ECO:0000256" key="1">
    <source>
        <dbReference type="SAM" id="Phobius"/>
    </source>
</evidence>
<keyword evidence="1" id="KW-0812">Transmembrane</keyword>
<dbReference type="AlphaFoldDB" id="A0A8J7JVL9"/>